<feature type="non-terminal residue" evidence="1">
    <location>
        <position position="106"/>
    </location>
</feature>
<evidence type="ECO:0000313" key="2">
    <source>
        <dbReference type="Proteomes" id="UP001152523"/>
    </source>
</evidence>
<proteinExistence type="predicted"/>
<evidence type="ECO:0000313" key="1">
    <source>
        <dbReference type="EMBL" id="CAH9052882.1"/>
    </source>
</evidence>
<gene>
    <name evidence="1" type="ORF">CEPIT_LOCUS440</name>
</gene>
<reference evidence="1" key="1">
    <citation type="submission" date="2022-07" db="EMBL/GenBank/DDBJ databases">
        <authorList>
            <person name="Macas J."/>
            <person name="Novak P."/>
            <person name="Neumann P."/>
        </authorList>
    </citation>
    <scope>NUCLEOTIDE SEQUENCE</scope>
</reference>
<sequence>MEDIADKYKDMTIGDKDEEIVFEEEPVDDVEASADEETFLVVGTVITDRMVKFPVFRNLMAQLRRPVIGHADKFCLLTYENKTVETTKAGIWGRSACRRREEVSVI</sequence>
<name>A0AAV0BXQ9_9ASTE</name>
<dbReference type="EMBL" id="CAMAPF010000005">
    <property type="protein sequence ID" value="CAH9052882.1"/>
    <property type="molecule type" value="Genomic_DNA"/>
</dbReference>
<protein>
    <submittedName>
        <fullName evidence="1">Uncharacterized protein</fullName>
    </submittedName>
</protein>
<accession>A0AAV0BXQ9</accession>
<organism evidence="1 2">
    <name type="scientific">Cuscuta epithymum</name>
    <dbReference type="NCBI Taxonomy" id="186058"/>
    <lineage>
        <taxon>Eukaryota</taxon>
        <taxon>Viridiplantae</taxon>
        <taxon>Streptophyta</taxon>
        <taxon>Embryophyta</taxon>
        <taxon>Tracheophyta</taxon>
        <taxon>Spermatophyta</taxon>
        <taxon>Magnoliopsida</taxon>
        <taxon>eudicotyledons</taxon>
        <taxon>Gunneridae</taxon>
        <taxon>Pentapetalae</taxon>
        <taxon>asterids</taxon>
        <taxon>lamiids</taxon>
        <taxon>Solanales</taxon>
        <taxon>Convolvulaceae</taxon>
        <taxon>Cuscuteae</taxon>
        <taxon>Cuscuta</taxon>
        <taxon>Cuscuta subgen. Cuscuta</taxon>
    </lineage>
</organism>
<dbReference type="Proteomes" id="UP001152523">
    <property type="component" value="Unassembled WGS sequence"/>
</dbReference>
<comment type="caution">
    <text evidence="1">The sequence shown here is derived from an EMBL/GenBank/DDBJ whole genome shotgun (WGS) entry which is preliminary data.</text>
</comment>
<dbReference type="AlphaFoldDB" id="A0AAV0BXQ9"/>
<keyword evidence="2" id="KW-1185">Reference proteome</keyword>